<name>A0A3S3S5J4_9ACAR</name>
<evidence type="ECO:0000313" key="13">
    <source>
        <dbReference type="EMBL" id="RWS10686.1"/>
    </source>
</evidence>
<keyword evidence="2" id="KW-0863">Zinc-finger</keyword>
<dbReference type="Pfam" id="PF00105">
    <property type="entry name" value="zf-C4"/>
    <property type="match status" value="1"/>
</dbReference>
<evidence type="ECO:0000256" key="3">
    <source>
        <dbReference type="ARBA" id="ARBA00022833"/>
    </source>
</evidence>
<dbReference type="GO" id="GO:0043565">
    <property type="term" value="F:sequence-specific DNA binding"/>
    <property type="evidence" value="ECO:0007669"/>
    <property type="project" value="InterPro"/>
</dbReference>
<protein>
    <recommendedName>
        <fullName evidence="10">Nuclear receptor domain-containing protein</fullName>
    </recommendedName>
</protein>
<evidence type="ECO:0000256" key="9">
    <source>
        <dbReference type="SAM" id="Coils"/>
    </source>
</evidence>
<keyword evidence="15" id="KW-1185">Reference proteome</keyword>
<evidence type="ECO:0000313" key="12">
    <source>
        <dbReference type="EMBL" id="RWS04928.1"/>
    </source>
</evidence>
<dbReference type="EMBL" id="NCKU01005216">
    <property type="protein sequence ID" value="RWS04862.1"/>
    <property type="molecule type" value="Genomic_DNA"/>
</dbReference>
<dbReference type="SUPFAM" id="SSF57716">
    <property type="entry name" value="Glucocorticoid receptor-like (DNA-binding domain)"/>
    <property type="match status" value="1"/>
</dbReference>
<feature type="coiled-coil region" evidence="9">
    <location>
        <begin position="18"/>
        <end position="45"/>
    </location>
</feature>
<evidence type="ECO:0000313" key="15">
    <source>
        <dbReference type="Proteomes" id="UP000285301"/>
    </source>
</evidence>
<keyword evidence="8" id="KW-0539">Nucleus</keyword>
<reference evidence="13" key="2">
    <citation type="submission" date="2018-11" db="EMBL/GenBank/DDBJ databases">
        <title>Trombidioid mite genomics.</title>
        <authorList>
            <person name="Dong X."/>
        </authorList>
    </citation>
    <scope>NUCLEOTIDE SEQUENCE</scope>
    <source>
        <strain evidence="13">UoL-WK</strain>
    </source>
</reference>
<dbReference type="Proteomes" id="UP000285301">
    <property type="component" value="Unassembled WGS sequence"/>
</dbReference>
<accession>A0A3S3S5J4</accession>
<dbReference type="PROSITE" id="PS51030">
    <property type="entry name" value="NUCLEAR_REC_DBD_2"/>
    <property type="match status" value="1"/>
</dbReference>
<keyword evidence="6" id="KW-0804">Transcription</keyword>
<evidence type="ECO:0000259" key="10">
    <source>
        <dbReference type="PROSITE" id="PS51030"/>
    </source>
</evidence>
<dbReference type="EMBL" id="NCKU01002002">
    <property type="protein sequence ID" value="RWS10691.1"/>
    <property type="molecule type" value="Genomic_DNA"/>
</dbReference>
<evidence type="ECO:0000256" key="7">
    <source>
        <dbReference type="ARBA" id="ARBA00023170"/>
    </source>
</evidence>
<keyword evidence="9" id="KW-0175">Coiled coil</keyword>
<evidence type="ECO:0000256" key="1">
    <source>
        <dbReference type="ARBA" id="ARBA00022723"/>
    </source>
</evidence>
<dbReference type="EMBL" id="NCKU01002003">
    <property type="protein sequence ID" value="RWS10686.1"/>
    <property type="molecule type" value="Genomic_DNA"/>
</dbReference>
<dbReference type="AlphaFoldDB" id="A0A3S3S5J4"/>
<reference evidence="13 15" key="1">
    <citation type="journal article" date="2018" name="Gigascience">
        <title>Genomes of trombidid mites reveal novel predicted allergens and laterally-transferred genes associated with secondary metabolism.</title>
        <authorList>
            <person name="Dong X."/>
            <person name="Chaisiri K."/>
            <person name="Xia D."/>
            <person name="Armstrong S.D."/>
            <person name="Fang Y."/>
            <person name="Donnelly M.J."/>
            <person name="Kadowaki T."/>
            <person name="McGarry J.W."/>
            <person name="Darby A.C."/>
            <person name="Makepeace B.L."/>
        </authorList>
    </citation>
    <scope>NUCLEOTIDE SEQUENCE [LARGE SCALE GENOMIC DNA]</scope>
    <source>
        <strain evidence="13">UoL-WK</strain>
    </source>
</reference>
<keyword evidence="1" id="KW-0479">Metal-binding</keyword>
<evidence type="ECO:0000256" key="8">
    <source>
        <dbReference type="ARBA" id="ARBA00023242"/>
    </source>
</evidence>
<keyword evidence="5" id="KW-0238">DNA-binding</keyword>
<dbReference type="InterPro" id="IPR001628">
    <property type="entry name" value="Znf_hrmn_rcpt"/>
</dbReference>
<feature type="domain" description="Nuclear receptor" evidence="10">
    <location>
        <begin position="231"/>
        <end position="314"/>
    </location>
</feature>
<dbReference type="EMBL" id="NCKU01005176">
    <property type="protein sequence ID" value="RWS04928.1"/>
    <property type="molecule type" value="Genomic_DNA"/>
</dbReference>
<keyword evidence="3" id="KW-0862">Zinc</keyword>
<dbReference type="STRING" id="1965070.A0A3S3S5J4"/>
<evidence type="ECO:0000256" key="4">
    <source>
        <dbReference type="ARBA" id="ARBA00023015"/>
    </source>
</evidence>
<evidence type="ECO:0000256" key="2">
    <source>
        <dbReference type="ARBA" id="ARBA00022771"/>
    </source>
</evidence>
<dbReference type="GO" id="GO:0003700">
    <property type="term" value="F:DNA-binding transcription factor activity"/>
    <property type="evidence" value="ECO:0007669"/>
    <property type="project" value="InterPro"/>
</dbReference>
<dbReference type="Gene3D" id="3.30.50.10">
    <property type="entry name" value="Erythroid Transcription Factor GATA-1, subunit A"/>
    <property type="match status" value="1"/>
</dbReference>
<gene>
    <name evidence="14" type="ORF">B4U79_18070</name>
    <name evidence="13" type="ORF">B4U79_18071</name>
    <name evidence="12" type="ORF">B4U79_18343</name>
    <name evidence="11" type="ORF">B4U79_18347</name>
</gene>
<organism evidence="13 15">
    <name type="scientific">Dinothrombium tinctorium</name>
    <dbReference type="NCBI Taxonomy" id="1965070"/>
    <lineage>
        <taxon>Eukaryota</taxon>
        <taxon>Metazoa</taxon>
        <taxon>Ecdysozoa</taxon>
        <taxon>Arthropoda</taxon>
        <taxon>Chelicerata</taxon>
        <taxon>Arachnida</taxon>
        <taxon>Acari</taxon>
        <taxon>Acariformes</taxon>
        <taxon>Trombidiformes</taxon>
        <taxon>Prostigmata</taxon>
        <taxon>Anystina</taxon>
        <taxon>Parasitengona</taxon>
        <taxon>Trombidioidea</taxon>
        <taxon>Trombidiidae</taxon>
        <taxon>Dinothrombium</taxon>
    </lineage>
</organism>
<proteinExistence type="predicted"/>
<evidence type="ECO:0000313" key="14">
    <source>
        <dbReference type="EMBL" id="RWS10691.1"/>
    </source>
</evidence>
<evidence type="ECO:0000256" key="6">
    <source>
        <dbReference type="ARBA" id="ARBA00023163"/>
    </source>
</evidence>
<comment type="caution">
    <text evidence="13">The sequence shown here is derived from an EMBL/GenBank/DDBJ whole genome shotgun (WGS) entry which is preliminary data.</text>
</comment>
<dbReference type="InterPro" id="IPR013088">
    <property type="entry name" value="Znf_NHR/GATA"/>
</dbReference>
<sequence length="354" mass="41016">MNADGVDFETNFESKLWIKRSEEVLQMLEDEINRKELKINELESSVAHFPSYSTKILFKDVKCSLNERKNEFSDFRAFVNNLVVLDDKFDAIVSDIEAHNSVKAAFKESNCNSVSKPVLLNSQIVKDAVSTLQVNPTIYNGVSNDDSDYSHSLLQIKAEKHFSDEDSSSNNFKVYEYEQTFESDSNNNHSETIHNKLISEVESDLNEHTQQQIRPTTANYKINLKTEKKATVVCCVCNVTKQYVAPRKRFGKATCDSCFFFFWRFTRKPRQLYCRYQGRCKIEGQKRNSINRCLACWLSTCLDKFELDDKTRNFITTKYPPKLQFLPSQNKNASLQKAVQFVKIIAIQMQEVKQ</sequence>
<keyword evidence="4" id="KW-0805">Transcription regulation</keyword>
<evidence type="ECO:0000256" key="5">
    <source>
        <dbReference type="ARBA" id="ARBA00023125"/>
    </source>
</evidence>
<keyword evidence="7" id="KW-0675">Receptor</keyword>
<dbReference type="GO" id="GO:0008270">
    <property type="term" value="F:zinc ion binding"/>
    <property type="evidence" value="ECO:0007669"/>
    <property type="project" value="UniProtKB-KW"/>
</dbReference>
<evidence type="ECO:0000313" key="11">
    <source>
        <dbReference type="EMBL" id="RWS04862.1"/>
    </source>
</evidence>